<dbReference type="Pfam" id="PF02682">
    <property type="entry name" value="CT_C_D"/>
    <property type="match status" value="1"/>
</dbReference>
<dbReference type="InterPro" id="IPR010016">
    <property type="entry name" value="PxpB"/>
</dbReference>
<evidence type="ECO:0000256" key="3">
    <source>
        <dbReference type="ARBA" id="ARBA00022840"/>
    </source>
</evidence>
<dbReference type="EC" id="3.5.2.9" evidence="5"/>
<name>A0A6L7G2W8_9RHOB</name>
<dbReference type="PANTHER" id="PTHR34698:SF2">
    <property type="entry name" value="5-OXOPROLINASE SUBUNIT B"/>
    <property type="match status" value="1"/>
</dbReference>
<dbReference type="Gene3D" id="2.40.100.10">
    <property type="entry name" value="Cyclophilin-like"/>
    <property type="match status" value="1"/>
</dbReference>
<dbReference type="GO" id="GO:0017168">
    <property type="term" value="F:5-oxoprolinase (ATP-hydrolyzing) activity"/>
    <property type="evidence" value="ECO:0007669"/>
    <property type="project" value="UniProtKB-EC"/>
</dbReference>
<evidence type="ECO:0000256" key="2">
    <source>
        <dbReference type="ARBA" id="ARBA00022801"/>
    </source>
</evidence>
<evidence type="ECO:0000313" key="6">
    <source>
        <dbReference type="Proteomes" id="UP000477911"/>
    </source>
</evidence>
<keyword evidence="6" id="KW-1185">Reference proteome</keyword>
<dbReference type="SUPFAM" id="SSF50891">
    <property type="entry name" value="Cyclophilin-like"/>
    <property type="match status" value="1"/>
</dbReference>
<evidence type="ECO:0000259" key="4">
    <source>
        <dbReference type="SMART" id="SM00796"/>
    </source>
</evidence>
<dbReference type="Proteomes" id="UP000477911">
    <property type="component" value="Unassembled WGS sequence"/>
</dbReference>
<reference evidence="5 6" key="1">
    <citation type="submission" date="2019-12" db="EMBL/GenBank/DDBJ databases">
        <authorList>
            <person name="Li M."/>
        </authorList>
    </citation>
    <scope>NUCLEOTIDE SEQUENCE [LARGE SCALE GENOMIC DNA]</scope>
    <source>
        <strain evidence="5 6">GBMRC 2024</strain>
    </source>
</reference>
<organism evidence="5 6">
    <name type="scientific">Pseudooceanicola albus</name>
    <dbReference type="NCBI Taxonomy" id="2692189"/>
    <lineage>
        <taxon>Bacteria</taxon>
        <taxon>Pseudomonadati</taxon>
        <taxon>Pseudomonadota</taxon>
        <taxon>Alphaproteobacteria</taxon>
        <taxon>Rhodobacterales</taxon>
        <taxon>Paracoccaceae</taxon>
        <taxon>Pseudooceanicola</taxon>
    </lineage>
</organism>
<dbReference type="Gene3D" id="3.30.1360.40">
    <property type="match status" value="1"/>
</dbReference>
<keyword evidence="2 5" id="KW-0378">Hydrolase</keyword>
<protein>
    <submittedName>
        <fullName evidence="5">5-oxoprolinase subunit PxpB</fullName>
        <ecNumber evidence="5">3.5.2.9</ecNumber>
    </submittedName>
</protein>
<dbReference type="AlphaFoldDB" id="A0A6L7G2W8"/>
<dbReference type="SUPFAM" id="SSF160467">
    <property type="entry name" value="PH0987 N-terminal domain-like"/>
    <property type="match status" value="1"/>
</dbReference>
<evidence type="ECO:0000313" key="5">
    <source>
        <dbReference type="EMBL" id="MXN17750.1"/>
    </source>
</evidence>
<gene>
    <name evidence="5" type="primary">pxpB</name>
    <name evidence="5" type="ORF">GR170_07890</name>
</gene>
<accession>A0A6L7G2W8</accession>
<sequence length="240" mass="25565">MTDQPRILPCGDSALSFQISERVDAAVNDRIIALARALDRAGIAGVTDRVPTYRALLVTYDPERLRGAQLSERLMDLYEGLDDLGGATRLWRVPAFYGGPAAMDLDTLAAEKGLSPDQLIALHAGAEYRVYMIGFAPGFAYLGGLPELLHTPRLTVPRQLIPAGALGIGGQQASISSVAGPSGWRFLGETPVRLFDPARDTPFLLQAGDRVRFEPVDAATCARLAERAAAGSPLIAPEAA</sequence>
<dbReference type="InterPro" id="IPR003833">
    <property type="entry name" value="CT_C_D"/>
</dbReference>
<keyword evidence="1" id="KW-0547">Nucleotide-binding</keyword>
<proteinExistence type="predicted"/>
<dbReference type="SMART" id="SM00796">
    <property type="entry name" value="AHS1"/>
    <property type="match status" value="1"/>
</dbReference>
<feature type="domain" description="Carboxyltransferase" evidence="4">
    <location>
        <begin position="5"/>
        <end position="205"/>
    </location>
</feature>
<dbReference type="InterPro" id="IPR029000">
    <property type="entry name" value="Cyclophilin-like_dom_sf"/>
</dbReference>
<evidence type="ECO:0000256" key="1">
    <source>
        <dbReference type="ARBA" id="ARBA00022741"/>
    </source>
</evidence>
<dbReference type="GO" id="GO:0005524">
    <property type="term" value="F:ATP binding"/>
    <property type="evidence" value="ECO:0007669"/>
    <property type="project" value="UniProtKB-KW"/>
</dbReference>
<dbReference type="NCBIfam" id="TIGR00370">
    <property type="entry name" value="5-oxoprolinase subunit PxpB"/>
    <property type="match status" value="1"/>
</dbReference>
<dbReference type="EMBL" id="WUMU01000006">
    <property type="protein sequence ID" value="MXN17750.1"/>
    <property type="molecule type" value="Genomic_DNA"/>
</dbReference>
<dbReference type="PANTHER" id="PTHR34698">
    <property type="entry name" value="5-OXOPROLINASE SUBUNIT B"/>
    <property type="match status" value="1"/>
</dbReference>
<keyword evidence="3" id="KW-0067">ATP-binding</keyword>
<comment type="caution">
    <text evidence="5">The sequence shown here is derived from an EMBL/GenBank/DDBJ whole genome shotgun (WGS) entry which is preliminary data.</text>
</comment>